<keyword evidence="2" id="KW-1185">Reference proteome</keyword>
<comment type="caution">
    <text evidence="1">The sequence shown here is derived from an EMBL/GenBank/DDBJ whole genome shotgun (WGS) entry which is preliminary data.</text>
</comment>
<proteinExistence type="predicted"/>
<accession>A0ACC1S9L7</accession>
<dbReference type="Proteomes" id="UP001148662">
    <property type="component" value="Unassembled WGS sequence"/>
</dbReference>
<reference evidence="1" key="1">
    <citation type="submission" date="2022-07" db="EMBL/GenBank/DDBJ databases">
        <title>Genome Sequence of Phlebia brevispora.</title>
        <authorList>
            <person name="Buettner E."/>
        </authorList>
    </citation>
    <scope>NUCLEOTIDE SEQUENCE</scope>
    <source>
        <strain evidence="1">MPL23</strain>
    </source>
</reference>
<protein>
    <submittedName>
        <fullName evidence="1">Uncharacterized protein</fullName>
    </submittedName>
</protein>
<gene>
    <name evidence="1" type="ORF">NM688_g7039</name>
</gene>
<dbReference type="EMBL" id="JANHOG010001567">
    <property type="protein sequence ID" value="KAJ3535013.1"/>
    <property type="molecule type" value="Genomic_DNA"/>
</dbReference>
<evidence type="ECO:0000313" key="1">
    <source>
        <dbReference type="EMBL" id="KAJ3535013.1"/>
    </source>
</evidence>
<organism evidence="1 2">
    <name type="scientific">Phlebia brevispora</name>
    <dbReference type="NCBI Taxonomy" id="194682"/>
    <lineage>
        <taxon>Eukaryota</taxon>
        <taxon>Fungi</taxon>
        <taxon>Dikarya</taxon>
        <taxon>Basidiomycota</taxon>
        <taxon>Agaricomycotina</taxon>
        <taxon>Agaricomycetes</taxon>
        <taxon>Polyporales</taxon>
        <taxon>Meruliaceae</taxon>
        <taxon>Phlebia</taxon>
    </lineage>
</organism>
<sequence length="423" mass="46825">MSDTEEGGKKGGYRLEYAGSARAKCKGPKPCAGTPIGKGELRVGSTVDFRGNTTFAWRHWGCVTAKVISNMKKSFEDADELDGFDELRDEDKEKIRTAWEVGHVADEDIPESARKKDEDGDEEEGEGEEGEKPKKKKAPAKAPKKDTSNEPGVFKLEYSSSGRAKCKGCGDSIGKDYFRIGQEVDFRGNKSLYVCADSSSVKPEPLQVHGSQFLHWGCLPNEALAKLKKSYSEPSAIEGFSELKEAEQDKVKRAWEADEIPEDDKGPGEPVVDAAKKKAPAKRAKKDEDGEPPKKRVRKAAKKAKDEDEDEDHEEEEEEKPKKKRAPPKKSEKKAPAKKRAPAKKDESESGEDFGDEIDAVEEEDEELEEEEESEDAGKKRKRAAPKAKAKAPSSKSASKSAKPTSSRRKQRVAQYTDDEDDE</sequence>
<evidence type="ECO:0000313" key="2">
    <source>
        <dbReference type="Proteomes" id="UP001148662"/>
    </source>
</evidence>
<name>A0ACC1S9L7_9APHY</name>